<dbReference type="GO" id="GO:0015940">
    <property type="term" value="P:pantothenate biosynthetic process"/>
    <property type="evidence" value="ECO:0007669"/>
    <property type="project" value="UniProtKB-UniRule"/>
</dbReference>
<gene>
    <name evidence="8" type="primary">panC</name>
    <name evidence="9" type="ORF">D9R14_04295</name>
</gene>
<feature type="binding site" evidence="8">
    <location>
        <begin position="152"/>
        <end position="155"/>
    </location>
    <ligand>
        <name>ATP</name>
        <dbReference type="ChEBI" id="CHEBI:30616"/>
    </ligand>
</feature>
<comment type="function">
    <text evidence="8">Catalyzes the condensation of pantoate with beta-alanine in an ATP-dependent reaction via a pantoyl-adenylate intermediate.</text>
</comment>
<dbReference type="EMBL" id="RCTF01000002">
    <property type="protein sequence ID" value="RLP81213.1"/>
    <property type="molecule type" value="Genomic_DNA"/>
</dbReference>
<comment type="catalytic activity">
    <reaction evidence="7 8">
        <text>(R)-pantoate + beta-alanine + ATP = (R)-pantothenate + AMP + diphosphate + H(+)</text>
        <dbReference type="Rhea" id="RHEA:10912"/>
        <dbReference type="ChEBI" id="CHEBI:15378"/>
        <dbReference type="ChEBI" id="CHEBI:15980"/>
        <dbReference type="ChEBI" id="CHEBI:29032"/>
        <dbReference type="ChEBI" id="CHEBI:30616"/>
        <dbReference type="ChEBI" id="CHEBI:33019"/>
        <dbReference type="ChEBI" id="CHEBI:57966"/>
        <dbReference type="ChEBI" id="CHEBI:456215"/>
        <dbReference type="EC" id="6.3.2.1"/>
    </reaction>
</comment>
<feature type="binding site" evidence="8">
    <location>
        <position position="158"/>
    </location>
    <ligand>
        <name>(R)-pantoate</name>
        <dbReference type="ChEBI" id="CHEBI:15980"/>
    </ligand>
</feature>
<keyword evidence="8" id="KW-0963">Cytoplasm</keyword>
<comment type="pathway">
    <text evidence="1 8">Cofactor biosynthesis; (R)-pantothenate biosynthesis; (R)-pantothenate from (R)-pantoate and beta-alanine: step 1/1.</text>
</comment>
<dbReference type="InterPro" id="IPR014729">
    <property type="entry name" value="Rossmann-like_a/b/a_fold"/>
</dbReference>
<dbReference type="PANTHER" id="PTHR21299:SF1">
    <property type="entry name" value="PANTOATE--BETA-ALANINE LIGASE"/>
    <property type="match status" value="1"/>
</dbReference>
<feature type="binding site" evidence="8">
    <location>
        <position position="181"/>
    </location>
    <ligand>
        <name>ATP</name>
        <dbReference type="ChEBI" id="CHEBI:30616"/>
    </ligand>
</feature>
<dbReference type="Proteomes" id="UP000269692">
    <property type="component" value="Unassembled WGS sequence"/>
</dbReference>
<evidence type="ECO:0000256" key="2">
    <source>
        <dbReference type="ARBA" id="ARBA00009256"/>
    </source>
</evidence>
<name>A0A3L7AL46_9HYPH</name>
<dbReference type="Gene3D" id="3.40.50.620">
    <property type="entry name" value="HUPs"/>
    <property type="match status" value="1"/>
</dbReference>
<keyword evidence="3 8" id="KW-0436">Ligase</keyword>
<dbReference type="HAMAP" id="MF_00158">
    <property type="entry name" value="PanC"/>
    <property type="match status" value="1"/>
</dbReference>
<proteinExistence type="inferred from homology"/>
<dbReference type="EC" id="6.3.2.1" evidence="8"/>
<reference evidence="9 10" key="1">
    <citation type="submission" date="2018-10" db="EMBL/GenBank/DDBJ databases">
        <title>Xanthobacter tagetidis genome sequencing and assembly.</title>
        <authorList>
            <person name="Maclea K.S."/>
            <person name="Goen A.E."/>
            <person name="Fatima S.A."/>
        </authorList>
    </citation>
    <scope>NUCLEOTIDE SEQUENCE [LARGE SCALE GENOMIC DNA]</scope>
    <source>
        <strain evidence="9 10">ATCC 700314</strain>
    </source>
</reference>
<feature type="active site" description="Proton donor" evidence="8">
    <location>
        <position position="42"/>
    </location>
</feature>
<dbReference type="SUPFAM" id="SSF52374">
    <property type="entry name" value="Nucleotidylyl transferase"/>
    <property type="match status" value="1"/>
</dbReference>
<evidence type="ECO:0000256" key="8">
    <source>
        <dbReference type="HAMAP-Rule" id="MF_00158"/>
    </source>
</evidence>
<dbReference type="AlphaFoldDB" id="A0A3L7AL46"/>
<keyword evidence="6 8" id="KW-0067">ATP-binding</keyword>
<comment type="subunit">
    <text evidence="8">Homodimer.</text>
</comment>
<comment type="miscellaneous">
    <text evidence="8">The reaction proceeds by a bi uni uni bi ping pong mechanism.</text>
</comment>
<dbReference type="InterPro" id="IPR003721">
    <property type="entry name" value="Pantoate_ligase"/>
</dbReference>
<evidence type="ECO:0000256" key="3">
    <source>
        <dbReference type="ARBA" id="ARBA00022598"/>
    </source>
</evidence>
<sequence length="282" mass="30114">MAGTRPKVVETASQLRAAVRGFRGEGAKVALVPTMGALHAGHIALVRRAREIAGRSVVSIFVNPTQFGPTEDFSRYPRTFEADLDKLADVRADLVYAPAAADMYPQGFATRIEVGGPSQGLETDFRPHFFGGVATVVAKLFIHCMPDYALFGEKDYQQLKVVTRLSRDLDLGVQVVGMPTIREADGLALSSRNAYLSPEERATAPVIHHALNGAAEMIRAGGDPTIATAQASERIAAAGLRVDYVAARNAETLAPLAGADEPVRLLAAAWLGTTRLIDNIPV</sequence>
<evidence type="ECO:0000256" key="1">
    <source>
        <dbReference type="ARBA" id="ARBA00004990"/>
    </source>
</evidence>
<comment type="similarity">
    <text evidence="2 8">Belongs to the pantothenate synthetase family.</text>
</comment>
<comment type="subcellular location">
    <subcellularLocation>
        <location evidence="8">Cytoplasm</location>
    </subcellularLocation>
</comment>
<evidence type="ECO:0000256" key="7">
    <source>
        <dbReference type="ARBA" id="ARBA00048258"/>
    </source>
</evidence>
<dbReference type="NCBIfam" id="TIGR00018">
    <property type="entry name" value="panC"/>
    <property type="match status" value="1"/>
</dbReference>
<dbReference type="Pfam" id="PF02569">
    <property type="entry name" value="Pantoate_ligase"/>
    <property type="match status" value="1"/>
</dbReference>
<dbReference type="NCBIfam" id="TIGR00125">
    <property type="entry name" value="cyt_tran_rel"/>
    <property type="match status" value="1"/>
</dbReference>
<organism evidence="9 10">
    <name type="scientific">Xanthobacter tagetidis</name>
    <dbReference type="NCBI Taxonomy" id="60216"/>
    <lineage>
        <taxon>Bacteria</taxon>
        <taxon>Pseudomonadati</taxon>
        <taxon>Pseudomonadota</taxon>
        <taxon>Alphaproteobacteria</taxon>
        <taxon>Hyphomicrobiales</taxon>
        <taxon>Xanthobacteraceae</taxon>
        <taxon>Xanthobacter</taxon>
    </lineage>
</organism>
<evidence type="ECO:0000313" key="10">
    <source>
        <dbReference type="Proteomes" id="UP000269692"/>
    </source>
</evidence>
<dbReference type="InterPro" id="IPR042176">
    <property type="entry name" value="Pantoate_ligase_C"/>
</dbReference>
<feature type="binding site" evidence="8">
    <location>
        <begin position="189"/>
        <end position="192"/>
    </location>
    <ligand>
        <name>ATP</name>
        <dbReference type="ChEBI" id="CHEBI:30616"/>
    </ligand>
</feature>
<comment type="caution">
    <text evidence="9">The sequence shown here is derived from an EMBL/GenBank/DDBJ whole genome shotgun (WGS) entry which is preliminary data.</text>
</comment>
<keyword evidence="10" id="KW-1185">Reference proteome</keyword>
<dbReference type="CDD" id="cd00560">
    <property type="entry name" value="PanC"/>
    <property type="match status" value="1"/>
</dbReference>
<dbReference type="UniPathway" id="UPA00028">
    <property type="reaction ID" value="UER00005"/>
</dbReference>
<dbReference type="GO" id="GO:0005829">
    <property type="term" value="C:cytosol"/>
    <property type="evidence" value="ECO:0007669"/>
    <property type="project" value="TreeGrafter"/>
</dbReference>
<dbReference type="Gene3D" id="3.30.1300.10">
    <property type="entry name" value="Pantoate-beta-alanine ligase, C-terminal domain"/>
    <property type="match status" value="1"/>
</dbReference>
<dbReference type="InterPro" id="IPR004821">
    <property type="entry name" value="Cyt_trans-like"/>
</dbReference>
<dbReference type="OrthoDB" id="9773087at2"/>
<accession>A0A3L7AL46</accession>
<keyword evidence="5 8" id="KW-0547">Nucleotide-binding</keyword>
<keyword evidence="4 8" id="KW-0566">Pantothenate biosynthesis</keyword>
<evidence type="ECO:0000313" key="9">
    <source>
        <dbReference type="EMBL" id="RLP81213.1"/>
    </source>
</evidence>
<protein>
    <recommendedName>
        <fullName evidence="8">Pantothenate synthetase</fullName>
        <shortName evidence="8">PS</shortName>
        <ecNumber evidence="8">6.3.2.1</ecNumber>
    </recommendedName>
    <alternativeName>
        <fullName evidence="8">Pantoate--beta-alanine ligase</fullName>
    </alternativeName>
    <alternativeName>
        <fullName evidence="8">Pantoate-activating enzyme</fullName>
    </alternativeName>
</protein>
<evidence type="ECO:0000256" key="5">
    <source>
        <dbReference type="ARBA" id="ARBA00022741"/>
    </source>
</evidence>
<feature type="binding site" evidence="8">
    <location>
        <begin position="35"/>
        <end position="42"/>
    </location>
    <ligand>
        <name>ATP</name>
        <dbReference type="ChEBI" id="CHEBI:30616"/>
    </ligand>
</feature>
<feature type="binding site" evidence="8">
    <location>
        <position position="66"/>
    </location>
    <ligand>
        <name>beta-alanine</name>
        <dbReference type="ChEBI" id="CHEBI:57966"/>
    </ligand>
</feature>
<dbReference type="PANTHER" id="PTHR21299">
    <property type="entry name" value="CYTIDYLATE KINASE/PANTOATE-BETA-ALANINE LIGASE"/>
    <property type="match status" value="1"/>
</dbReference>
<evidence type="ECO:0000256" key="6">
    <source>
        <dbReference type="ARBA" id="ARBA00022840"/>
    </source>
</evidence>
<feature type="binding site" evidence="8">
    <location>
        <position position="66"/>
    </location>
    <ligand>
        <name>(R)-pantoate</name>
        <dbReference type="ChEBI" id="CHEBI:15980"/>
    </ligand>
</feature>
<dbReference type="GO" id="GO:0004592">
    <property type="term" value="F:pantoate-beta-alanine ligase activity"/>
    <property type="evidence" value="ECO:0007669"/>
    <property type="project" value="UniProtKB-UniRule"/>
</dbReference>
<evidence type="ECO:0000256" key="4">
    <source>
        <dbReference type="ARBA" id="ARBA00022655"/>
    </source>
</evidence>
<dbReference type="GO" id="GO:0005524">
    <property type="term" value="F:ATP binding"/>
    <property type="evidence" value="ECO:0007669"/>
    <property type="project" value="UniProtKB-KW"/>
</dbReference>
<dbReference type="RefSeq" id="WP_121622065.1">
    <property type="nucleotide sequence ID" value="NZ_JACIIW010000003.1"/>
</dbReference>